<dbReference type="PANTHER" id="PTHR47167">
    <property type="entry name" value="SERINE/THREONINE-PROTEIN KINASE TAO1-LIKE PROTEIN"/>
    <property type="match status" value="1"/>
</dbReference>
<accession>A0A915M8B5</accession>
<dbReference type="GO" id="GO:0004674">
    <property type="term" value="F:protein serine/threonine kinase activity"/>
    <property type="evidence" value="ECO:0007669"/>
    <property type="project" value="UniProtKB-KW"/>
</dbReference>
<dbReference type="InterPro" id="IPR000719">
    <property type="entry name" value="Prot_kinase_dom"/>
</dbReference>
<feature type="domain" description="Protein kinase" evidence="12">
    <location>
        <begin position="29"/>
        <end position="288"/>
    </location>
</feature>
<keyword evidence="10" id="KW-0175">Coiled coil</keyword>
<dbReference type="InterPro" id="IPR051234">
    <property type="entry name" value="TAO_STE20_kinase"/>
</dbReference>
<evidence type="ECO:0000256" key="4">
    <source>
        <dbReference type="ARBA" id="ARBA00022741"/>
    </source>
</evidence>
<dbReference type="PANTHER" id="PTHR47167:SF4">
    <property type="entry name" value="SERINE_THREONINE-PROTEIN KINASE TAO"/>
    <property type="match status" value="1"/>
</dbReference>
<dbReference type="InterPro" id="IPR032053">
    <property type="entry name" value="Ribosomal_mS34"/>
</dbReference>
<dbReference type="Gene3D" id="1.10.510.10">
    <property type="entry name" value="Transferase(Phosphotransferase) domain 1"/>
    <property type="match status" value="1"/>
</dbReference>
<dbReference type="InterPro" id="IPR011009">
    <property type="entry name" value="Kinase-like_dom_sf"/>
</dbReference>
<feature type="binding site" evidence="9">
    <location>
        <position position="59"/>
    </location>
    <ligand>
        <name>ATP</name>
        <dbReference type="ChEBI" id="CHEBI:30616"/>
    </ligand>
</feature>
<evidence type="ECO:0000256" key="1">
    <source>
        <dbReference type="ARBA" id="ARBA00012513"/>
    </source>
</evidence>
<dbReference type="FunFam" id="1.10.510.10:FF:000877">
    <property type="entry name" value="TAO kinase 2"/>
    <property type="match status" value="1"/>
</dbReference>
<evidence type="ECO:0000256" key="8">
    <source>
        <dbReference type="ARBA" id="ARBA00048679"/>
    </source>
</evidence>
<evidence type="ECO:0000256" key="7">
    <source>
        <dbReference type="ARBA" id="ARBA00047899"/>
    </source>
</evidence>
<dbReference type="AlphaFoldDB" id="A0A915M8B5"/>
<dbReference type="EC" id="2.7.11.1" evidence="1"/>
<keyword evidence="3" id="KW-0808">Transferase</keyword>
<evidence type="ECO:0000256" key="5">
    <source>
        <dbReference type="ARBA" id="ARBA00022777"/>
    </source>
</evidence>
<keyword evidence="6 9" id="KW-0067">ATP-binding</keyword>
<dbReference type="PROSITE" id="PS50011">
    <property type="entry name" value="PROTEIN_KINASE_DOM"/>
    <property type="match status" value="1"/>
</dbReference>
<dbReference type="Gene3D" id="3.30.200.20">
    <property type="entry name" value="Phosphorylase Kinase, domain 1"/>
    <property type="match status" value="1"/>
</dbReference>
<comment type="catalytic activity">
    <reaction evidence="7">
        <text>L-threonyl-[protein] + ATP = O-phospho-L-threonyl-[protein] + ADP + H(+)</text>
        <dbReference type="Rhea" id="RHEA:46608"/>
        <dbReference type="Rhea" id="RHEA-COMP:11060"/>
        <dbReference type="Rhea" id="RHEA-COMP:11605"/>
        <dbReference type="ChEBI" id="CHEBI:15378"/>
        <dbReference type="ChEBI" id="CHEBI:30013"/>
        <dbReference type="ChEBI" id="CHEBI:30616"/>
        <dbReference type="ChEBI" id="CHEBI:61977"/>
        <dbReference type="ChEBI" id="CHEBI:456216"/>
        <dbReference type="EC" id="2.7.11.1"/>
    </reaction>
</comment>
<reference evidence="14" key="1">
    <citation type="submission" date="2022-11" db="UniProtKB">
        <authorList>
            <consortium name="WormBaseParasite"/>
        </authorList>
    </citation>
    <scope>IDENTIFICATION</scope>
</reference>
<sequence length="1153" mass="134405">MAPAKLKPGNLKDPEVAELFSTKDPESRYEDLREIGHGAFGAVFYALDRETKEPVAIKKMNFSGKQSLDKWNDIIREVRFLRSIQHPQIVRFKACFLKEQTCWLVMEYCVGSAADILKVYKKPFLQVEIAAICQQTLQGIAYLHGIKRIHRDVKAGNILMTDCGQVKLADLGSASLTSPAQTFVGSPYWMAPEVILAQDSGIYDERADIWSFGITCIELAELKPPFLDMNAYSAMYHIAQNDPPFLQPIADPELSPWSEDFHSFVEQCLRKDPQQRLSTNACLAHPFITCEKPPNVIMNLINRIKNAVKEQDHSQYGRLRRLICMDANGHLNEENVEGIETQNEDISITSEDDINHQRQQQSNKLEEIKEENDEKQDNQHLQHQLSINNRTIISLNGTDSLPSSEPEHQQQQILTPSGILSLHSTNFDQQQVKDDINTLRRSKFSTLRTTKIIARELQEYQADNLYEQMCGYKRLRQQHHKELKQLEERCSNDADNQRLKLDREREQLEGNCQRETEKVRTQIQLELERRRRENEEESRKTNKTREATLKHDLKSYVAAQKKEYKFNKERCKMELKSQGLPKNAYEVALKAAKVRLNEIKQHVERKFADEQSFILQRELKELNKQQLLRFHNLETQLTNNELNIRARQLDTLHALLNKHHEIIKSLEFSHFNLIEQMKRRHLEAQHEAELSSQRDYNKRALEEKAKEHAMQSKQQPRELKAKEAIIRKQFRLAVKIQSRQFKAYQAHMLQLVPKEEHKELHIRLKEEQNRKIAALADQYELTIEKMVTEQTVKLDSQQEEDLRLLTEKLNKELSLLTDYQERQKASLYTQIERERVQLQDRLNLRLAVVQQKINDDKSFFDRTCEKRLSQLQKKQIAELELFSAANNTEGENASTTTARLSIERSMSSNINKENSSSSCNTSQPGTPKKSPSNEEKNKHFVGSSNKMSLRFIGQHDFTSKGKFVWEILSQLTNMGEGRYITARPKMDRWLQQGVLWGEWTFRGIPLGVYKFGNELNRSQWILVHKHEEKKLIENEKKMPKIRLPSSFPIPPLQRLLANKLSKKLEMLDKTTHTPQERALLDLCVDPQFEHLSSLFERFEPTKESSQNLNNNSIYNEVDPSNLLELLGQMFPVKIDALSSDKAYYKPLFKQKRN</sequence>
<keyword evidence="2" id="KW-0723">Serine/threonine-protein kinase</keyword>
<dbReference type="WBParaSite" id="scaffold314_cov314.g764">
    <property type="protein sequence ID" value="scaffold314_cov314.g764"/>
    <property type="gene ID" value="scaffold314_cov314.g764"/>
</dbReference>
<feature type="compositionally biased region" description="Low complexity" evidence="11">
    <location>
        <begin position="908"/>
        <end position="920"/>
    </location>
</feature>
<dbReference type="GO" id="GO:0005739">
    <property type="term" value="C:mitochondrion"/>
    <property type="evidence" value="ECO:0007669"/>
    <property type="project" value="InterPro"/>
</dbReference>
<evidence type="ECO:0000256" key="9">
    <source>
        <dbReference type="PROSITE-ProRule" id="PRU10141"/>
    </source>
</evidence>
<evidence type="ECO:0000313" key="14">
    <source>
        <dbReference type="WBParaSite" id="scaffold314_cov314.g764"/>
    </source>
</evidence>
<dbReference type="SMART" id="SM00220">
    <property type="entry name" value="S_TKc"/>
    <property type="match status" value="1"/>
</dbReference>
<dbReference type="SUPFAM" id="SSF56112">
    <property type="entry name" value="Protein kinase-like (PK-like)"/>
    <property type="match status" value="1"/>
</dbReference>
<evidence type="ECO:0000256" key="2">
    <source>
        <dbReference type="ARBA" id="ARBA00022527"/>
    </source>
</evidence>
<name>A0A915M8B5_MELJA</name>
<dbReference type="GO" id="GO:0003735">
    <property type="term" value="F:structural constituent of ribosome"/>
    <property type="evidence" value="ECO:0007669"/>
    <property type="project" value="InterPro"/>
</dbReference>
<protein>
    <recommendedName>
        <fullName evidence="1">non-specific serine/threonine protein kinase</fullName>
        <ecNumber evidence="1">2.7.11.1</ecNumber>
    </recommendedName>
</protein>
<keyword evidence="13" id="KW-1185">Reference proteome</keyword>
<feature type="coiled-coil region" evidence="10">
    <location>
        <begin position="351"/>
        <end position="378"/>
    </location>
</feature>
<keyword evidence="4 9" id="KW-0547">Nucleotide-binding</keyword>
<dbReference type="InterPro" id="IPR017441">
    <property type="entry name" value="Protein_kinase_ATP_BS"/>
</dbReference>
<feature type="region of interest" description="Disordered" evidence="11">
    <location>
        <begin position="908"/>
        <end position="939"/>
    </location>
</feature>
<keyword evidence="5" id="KW-0418">Kinase</keyword>
<evidence type="ECO:0000256" key="3">
    <source>
        <dbReference type="ARBA" id="ARBA00022679"/>
    </source>
</evidence>
<feature type="coiled-coil region" evidence="10">
    <location>
        <begin position="765"/>
        <end position="822"/>
    </location>
</feature>
<evidence type="ECO:0000256" key="6">
    <source>
        <dbReference type="ARBA" id="ARBA00022840"/>
    </source>
</evidence>
<dbReference type="GO" id="GO:0005524">
    <property type="term" value="F:ATP binding"/>
    <property type="evidence" value="ECO:0007669"/>
    <property type="project" value="UniProtKB-UniRule"/>
</dbReference>
<evidence type="ECO:0000313" key="13">
    <source>
        <dbReference type="Proteomes" id="UP000887561"/>
    </source>
</evidence>
<comment type="catalytic activity">
    <reaction evidence="8">
        <text>L-seryl-[protein] + ATP = O-phospho-L-seryl-[protein] + ADP + H(+)</text>
        <dbReference type="Rhea" id="RHEA:17989"/>
        <dbReference type="Rhea" id="RHEA-COMP:9863"/>
        <dbReference type="Rhea" id="RHEA-COMP:11604"/>
        <dbReference type="ChEBI" id="CHEBI:15378"/>
        <dbReference type="ChEBI" id="CHEBI:29999"/>
        <dbReference type="ChEBI" id="CHEBI:30616"/>
        <dbReference type="ChEBI" id="CHEBI:83421"/>
        <dbReference type="ChEBI" id="CHEBI:456216"/>
        <dbReference type="EC" id="2.7.11.1"/>
    </reaction>
</comment>
<evidence type="ECO:0000256" key="11">
    <source>
        <dbReference type="SAM" id="MobiDB-lite"/>
    </source>
</evidence>
<dbReference type="PROSITE" id="PS00107">
    <property type="entry name" value="PROTEIN_KINASE_ATP"/>
    <property type="match status" value="1"/>
</dbReference>
<evidence type="ECO:0000259" key="12">
    <source>
        <dbReference type="PROSITE" id="PS50011"/>
    </source>
</evidence>
<organism evidence="13 14">
    <name type="scientific">Meloidogyne javanica</name>
    <name type="common">Root-knot nematode worm</name>
    <dbReference type="NCBI Taxonomy" id="6303"/>
    <lineage>
        <taxon>Eukaryota</taxon>
        <taxon>Metazoa</taxon>
        <taxon>Ecdysozoa</taxon>
        <taxon>Nematoda</taxon>
        <taxon>Chromadorea</taxon>
        <taxon>Rhabditida</taxon>
        <taxon>Tylenchina</taxon>
        <taxon>Tylenchomorpha</taxon>
        <taxon>Tylenchoidea</taxon>
        <taxon>Meloidogynidae</taxon>
        <taxon>Meloidogyninae</taxon>
        <taxon>Meloidogyne</taxon>
        <taxon>Meloidogyne incognita group</taxon>
    </lineage>
</organism>
<evidence type="ECO:0000256" key="10">
    <source>
        <dbReference type="SAM" id="Coils"/>
    </source>
</evidence>
<dbReference type="Proteomes" id="UP000887561">
    <property type="component" value="Unplaced"/>
</dbReference>
<feature type="coiled-coil region" evidence="10">
    <location>
        <begin position="476"/>
        <end position="540"/>
    </location>
</feature>
<dbReference type="Pfam" id="PF00069">
    <property type="entry name" value="Pkinase"/>
    <property type="match status" value="1"/>
</dbReference>
<proteinExistence type="predicted"/>
<dbReference type="Pfam" id="PF16053">
    <property type="entry name" value="MRP-S34"/>
    <property type="match status" value="1"/>
</dbReference>
<feature type="coiled-coil region" evidence="10">
    <location>
        <begin position="582"/>
        <end position="625"/>
    </location>
</feature>